<proteinExistence type="predicted"/>
<keyword evidence="2" id="KW-0238">DNA-binding</keyword>
<dbReference type="Proteomes" id="UP000245412">
    <property type="component" value="Unassembled WGS sequence"/>
</dbReference>
<dbReference type="InterPro" id="IPR009057">
    <property type="entry name" value="Homeodomain-like_sf"/>
</dbReference>
<name>A0AB73T4V7_9FIRM</name>
<dbReference type="Gene3D" id="1.10.10.60">
    <property type="entry name" value="Homeodomain-like"/>
    <property type="match status" value="2"/>
</dbReference>
<dbReference type="EMBL" id="QGGY01000005">
    <property type="protein sequence ID" value="PWJ76029.1"/>
    <property type="molecule type" value="Genomic_DNA"/>
</dbReference>
<dbReference type="InterPro" id="IPR037923">
    <property type="entry name" value="HTH-like"/>
</dbReference>
<reference evidence="5 6" key="1">
    <citation type="submission" date="2018-05" db="EMBL/GenBank/DDBJ databases">
        <authorList>
            <person name="Goeker M."/>
            <person name="Huntemann M."/>
            <person name="Clum A."/>
            <person name="Pillay M."/>
            <person name="Palaniappan K."/>
            <person name="Varghese N."/>
            <person name="Mikhailova N."/>
            <person name="Stamatis D."/>
            <person name="Reddy T."/>
            <person name="Daum C."/>
            <person name="Shapiro N."/>
            <person name="Ivanova N."/>
            <person name="Kyrpides N."/>
            <person name="Woyke T."/>
        </authorList>
    </citation>
    <scope>NUCLEOTIDE SEQUENCE [LARGE SCALE GENOMIC DNA]</scope>
    <source>
        <strain evidence="5 6">DSM 26524</strain>
    </source>
</reference>
<dbReference type="Pfam" id="PF12833">
    <property type="entry name" value="HTH_18"/>
    <property type="match status" value="1"/>
</dbReference>
<accession>A0AB73T4V7</accession>
<dbReference type="GO" id="GO:0043565">
    <property type="term" value="F:sequence-specific DNA binding"/>
    <property type="evidence" value="ECO:0007669"/>
    <property type="project" value="InterPro"/>
</dbReference>
<dbReference type="PROSITE" id="PS01124">
    <property type="entry name" value="HTH_ARAC_FAMILY_2"/>
    <property type="match status" value="1"/>
</dbReference>
<dbReference type="Pfam" id="PF02311">
    <property type="entry name" value="AraC_binding"/>
    <property type="match status" value="1"/>
</dbReference>
<evidence type="ECO:0000256" key="1">
    <source>
        <dbReference type="ARBA" id="ARBA00023015"/>
    </source>
</evidence>
<organism evidence="5 6">
    <name type="scientific">Murimonas intestini</name>
    <dbReference type="NCBI Taxonomy" id="1337051"/>
    <lineage>
        <taxon>Bacteria</taxon>
        <taxon>Bacillati</taxon>
        <taxon>Bacillota</taxon>
        <taxon>Clostridia</taxon>
        <taxon>Lachnospirales</taxon>
        <taxon>Lachnospiraceae</taxon>
        <taxon>Murimonas</taxon>
    </lineage>
</organism>
<dbReference type="PROSITE" id="PS00041">
    <property type="entry name" value="HTH_ARAC_FAMILY_1"/>
    <property type="match status" value="1"/>
</dbReference>
<comment type="caution">
    <text evidence="5">The sequence shown here is derived from an EMBL/GenBank/DDBJ whole genome shotgun (WGS) entry which is preliminary data.</text>
</comment>
<evidence type="ECO:0000256" key="2">
    <source>
        <dbReference type="ARBA" id="ARBA00023125"/>
    </source>
</evidence>
<dbReference type="PANTHER" id="PTHR43280:SF2">
    <property type="entry name" value="HTH-TYPE TRANSCRIPTIONAL REGULATOR EXSA"/>
    <property type="match status" value="1"/>
</dbReference>
<dbReference type="Gene3D" id="2.60.120.10">
    <property type="entry name" value="Jelly Rolls"/>
    <property type="match status" value="1"/>
</dbReference>
<evidence type="ECO:0000259" key="4">
    <source>
        <dbReference type="PROSITE" id="PS01124"/>
    </source>
</evidence>
<keyword evidence="6" id="KW-1185">Reference proteome</keyword>
<dbReference type="SUPFAM" id="SSF51215">
    <property type="entry name" value="Regulatory protein AraC"/>
    <property type="match status" value="1"/>
</dbReference>
<dbReference type="SUPFAM" id="SSF46689">
    <property type="entry name" value="Homeodomain-like"/>
    <property type="match status" value="2"/>
</dbReference>
<dbReference type="InterPro" id="IPR014710">
    <property type="entry name" value="RmlC-like_jellyroll"/>
</dbReference>
<dbReference type="PANTHER" id="PTHR43280">
    <property type="entry name" value="ARAC-FAMILY TRANSCRIPTIONAL REGULATOR"/>
    <property type="match status" value="1"/>
</dbReference>
<dbReference type="InterPro" id="IPR018060">
    <property type="entry name" value="HTH_AraC"/>
</dbReference>
<evidence type="ECO:0000256" key="3">
    <source>
        <dbReference type="ARBA" id="ARBA00023163"/>
    </source>
</evidence>
<evidence type="ECO:0000313" key="6">
    <source>
        <dbReference type="Proteomes" id="UP000245412"/>
    </source>
</evidence>
<gene>
    <name evidence="5" type="ORF">C7383_10563</name>
</gene>
<protein>
    <submittedName>
        <fullName evidence="5">AraC-like DNA-binding protein</fullName>
    </submittedName>
</protein>
<dbReference type="PRINTS" id="PR00032">
    <property type="entry name" value="HTHARAC"/>
</dbReference>
<dbReference type="GO" id="GO:0003700">
    <property type="term" value="F:DNA-binding transcription factor activity"/>
    <property type="evidence" value="ECO:0007669"/>
    <property type="project" value="InterPro"/>
</dbReference>
<dbReference type="InterPro" id="IPR003313">
    <property type="entry name" value="AraC-bd"/>
</dbReference>
<dbReference type="SMART" id="SM00342">
    <property type="entry name" value="HTH_ARAC"/>
    <property type="match status" value="1"/>
</dbReference>
<dbReference type="AlphaFoldDB" id="A0AB73T4V7"/>
<sequence length="287" mass="33303">MNIYQAEFTFDPHQPFQVRTLTLRQSDNTSNTYHWHSCLEITSILSGKAVYHIREKSFSVTAGDFIIFNHMEAHGWELISELMEVNVILFPIDFIAERIGNFDYEFLKPFVEYGSSFQNKIDHNEPSCAGMQELLDSICREAGNRRTGYQLVIKADILKLLTLLTRYYTSAAPSTDTFENREHAMKRLEGVFFHLYTNFGQKITLEEMAASCYMSPTYFSSYFRRACGCTFSSYLNGIRVQQAQKLLHTTQKEIVDIALECGFNNLSNFYRIYKRYTGSTPGRERRS</sequence>
<dbReference type="RefSeq" id="WP_109626097.1">
    <property type="nucleotide sequence ID" value="NZ_CABJAT010000005.1"/>
</dbReference>
<feature type="domain" description="HTH araC/xylS-type" evidence="4">
    <location>
        <begin position="189"/>
        <end position="287"/>
    </location>
</feature>
<keyword evidence="1" id="KW-0805">Transcription regulation</keyword>
<evidence type="ECO:0000313" key="5">
    <source>
        <dbReference type="EMBL" id="PWJ76029.1"/>
    </source>
</evidence>
<dbReference type="InterPro" id="IPR018062">
    <property type="entry name" value="HTH_AraC-typ_CS"/>
</dbReference>
<dbReference type="InterPro" id="IPR020449">
    <property type="entry name" value="Tscrpt_reg_AraC-type_HTH"/>
</dbReference>
<keyword evidence="3" id="KW-0804">Transcription</keyword>